<keyword evidence="6" id="KW-0285">Flavoprotein</keyword>
<evidence type="ECO:0000313" key="32">
    <source>
        <dbReference type="Proteomes" id="UP000708208"/>
    </source>
</evidence>
<dbReference type="GO" id="GO:0017099">
    <property type="term" value="F:very-long-chain fatty acyl-CoA dehydrogenase activity"/>
    <property type="evidence" value="ECO:0007669"/>
    <property type="project" value="UniProtKB-EC"/>
</dbReference>
<feature type="domain" description="Acyl-CoA oxidase/dehydrogenase middle" evidence="27">
    <location>
        <begin position="189"/>
        <end position="290"/>
    </location>
</feature>
<evidence type="ECO:0000256" key="5">
    <source>
        <dbReference type="ARBA" id="ARBA00022553"/>
    </source>
</evidence>
<comment type="subcellular location">
    <subcellularLocation>
        <location evidence="2">Mitochondrion inner membrane</location>
        <topology evidence="2">Peripheral membrane protein</topology>
    </subcellularLocation>
</comment>
<evidence type="ECO:0000256" key="11">
    <source>
        <dbReference type="ARBA" id="ARBA00022946"/>
    </source>
</evidence>
<comment type="caution">
    <text evidence="31">The sequence shown here is derived from an EMBL/GenBank/DDBJ whole genome shotgun (WGS) entry which is preliminary data.</text>
</comment>
<evidence type="ECO:0000256" key="16">
    <source>
        <dbReference type="ARBA" id="ARBA00023136"/>
    </source>
</evidence>
<dbReference type="InterPro" id="IPR057207">
    <property type="entry name" value="FBXL15_LRR"/>
</dbReference>
<dbReference type="InterPro" id="IPR006089">
    <property type="entry name" value="Acyl-CoA_DH_CS"/>
</dbReference>
<evidence type="ECO:0000259" key="30">
    <source>
        <dbReference type="Pfam" id="PF25372"/>
    </source>
</evidence>
<dbReference type="FunFam" id="2.40.110.10:FF:000006">
    <property type="entry name" value="very long-chain specific acyl-CoA dehydrogenase, mitochondrial"/>
    <property type="match status" value="1"/>
</dbReference>
<comment type="function">
    <text evidence="19">Very long-chain specific acyl-CoA dehydrogenase is one of the acyl-CoA dehydrogenases that catalyze the first step of mitochondrial fatty acid beta-oxidation, an aerobic process breaking down fatty acids into acetyl-CoA and allowing the production of energy from fats. The first step of fatty acid beta-oxidation consists in the removal of one hydrogen from C-2 and C-3 of the straight-chain fatty acyl-CoA thioester, resulting in the formation of trans-2-enoyl-CoA. Among the different mitochondrial acyl-CoA dehydrogenases, very long-chain specific acyl-CoA dehydrogenase acts specifically on acyl-CoAs with saturated 12 to 24 carbons long primary chains.</text>
</comment>
<dbReference type="Pfam" id="PF02770">
    <property type="entry name" value="Acyl-CoA_dh_M"/>
    <property type="match status" value="1"/>
</dbReference>
<evidence type="ECO:0000256" key="10">
    <source>
        <dbReference type="ARBA" id="ARBA00022832"/>
    </source>
</evidence>
<dbReference type="AlphaFoldDB" id="A0A8J2KL28"/>
<evidence type="ECO:0000256" key="1">
    <source>
        <dbReference type="ARBA" id="ARBA00001974"/>
    </source>
</evidence>
<keyword evidence="12" id="KW-0007">Acetylation</keyword>
<evidence type="ECO:0000256" key="19">
    <source>
        <dbReference type="ARBA" id="ARBA00045422"/>
    </source>
</evidence>
<comment type="catalytic activity">
    <reaction evidence="24">
        <text>eicosanoyl-CoA + oxidized [electron-transfer flavoprotein] + H(+) = (2E)-eicosenoyl-CoA + reduced [electron-transfer flavoprotein]</text>
        <dbReference type="Rhea" id="RHEA:47236"/>
        <dbReference type="Rhea" id="RHEA-COMP:10685"/>
        <dbReference type="Rhea" id="RHEA-COMP:10686"/>
        <dbReference type="ChEBI" id="CHEBI:15378"/>
        <dbReference type="ChEBI" id="CHEBI:57380"/>
        <dbReference type="ChEBI" id="CHEBI:57692"/>
        <dbReference type="ChEBI" id="CHEBI:58307"/>
        <dbReference type="ChEBI" id="CHEBI:74691"/>
    </reaction>
    <physiologicalReaction direction="left-to-right" evidence="24">
        <dbReference type="Rhea" id="RHEA:47237"/>
    </physiologicalReaction>
</comment>
<keyword evidence="13" id="KW-0560">Oxidoreductase</keyword>
<dbReference type="Pfam" id="PF02771">
    <property type="entry name" value="Acyl-CoA_dh_N"/>
    <property type="match status" value="1"/>
</dbReference>
<keyword evidence="5" id="KW-0597">Phosphoprotein</keyword>
<dbReference type="FunFam" id="1.20.140.10:FF:000008">
    <property type="entry name" value="acyl-CoA dehydrogenase family member 9, mitochondrial"/>
    <property type="match status" value="1"/>
</dbReference>
<evidence type="ECO:0000256" key="4">
    <source>
        <dbReference type="ARBA" id="ARBA00009347"/>
    </source>
</evidence>
<dbReference type="InterPro" id="IPR009075">
    <property type="entry name" value="AcylCo_DH/oxidase_C"/>
</dbReference>
<comment type="subunit">
    <text evidence="20">Homodimer. Homodimerizes after import into the mitochondrion.</text>
</comment>
<evidence type="ECO:0000256" key="9">
    <source>
        <dbReference type="ARBA" id="ARBA00022827"/>
    </source>
</evidence>
<dbReference type="FunFam" id="1.10.540.10:FF:000001">
    <property type="entry name" value="Very long-chain-specific acyl-CoA dehydrogenase, mitochondrial"/>
    <property type="match status" value="1"/>
</dbReference>
<keyword evidence="15" id="KW-0496">Mitochondrion</keyword>
<keyword evidence="14" id="KW-0443">Lipid metabolism</keyword>
<evidence type="ECO:0000256" key="23">
    <source>
        <dbReference type="ARBA" id="ARBA00049050"/>
    </source>
</evidence>
<comment type="cofactor">
    <cofactor evidence="1">
        <name>FAD</name>
        <dbReference type="ChEBI" id="CHEBI:57692"/>
    </cofactor>
</comment>
<comment type="catalytic activity">
    <reaction evidence="25">
        <text>octadecanoyl-CoA + oxidized [electron-transfer flavoprotein] + H(+) = (2E)-octadecenoyl-CoA + reduced [electron-transfer flavoprotein]</text>
        <dbReference type="Rhea" id="RHEA:47240"/>
        <dbReference type="Rhea" id="RHEA-COMP:10685"/>
        <dbReference type="Rhea" id="RHEA-COMP:10686"/>
        <dbReference type="ChEBI" id="CHEBI:15378"/>
        <dbReference type="ChEBI" id="CHEBI:57394"/>
        <dbReference type="ChEBI" id="CHEBI:57692"/>
        <dbReference type="ChEBI" id="CHEBI:58307"/>
        <dbReference type="ChEBI" id="CHEBI:71412"/>
    </reaction>
    <physiologicalReaction direction="left-to-right" evidence="25">
        <dbReference type="Rhea" id="RHEA:47241"/>
    </physiologicalReaction>
</comment>
<dbReference type="InterPro" id="IPR013786">
    <property type="entry name" value="AcylCoA_DH/ox_N"/>
</dbReference>
<sequence length="975" mass="108367">MLRIPSQRIYNGFVCKQYKAVSTIYRHGAAFSTNSVDLMPSKAGESKSFAVNMFRGIVNTEQAFPYPDVLNAEQRENLEMLAPATEKFLREQNDPARNDAEESINDETLQGLKDLGGFGLQVPTELNGLGLNNTQYARLVQAVGETDLGVGITLGAHQSIGFKGILLYGNPEQKQKYLPGLATGELVAAFALTEPSSGSDAGSIRTRAVLSPDGKSYLLSGNKLWISNGGTAEIFTLFAQTEVVDKKSGAKKDKVTAFIVERSFGGVTNSPPEKKMGIKCSNTAEVYFDNTKVPIENVLGEVGDGFKVAMNILNNGRFGMSAALAGTMKAAIAKATDFANNRVQFGRKLNTFGGIQEKLARMAIQHYLTESLAYMVAGNMDRGFLDFQIEAAISKIVASESAWYVVDEAIQILGGMGFMKETGLERVLRDLRIFRIFEGTNDILRLFVVLTGIQHAGSHLKELQKALRNPTANIGLVFSEASKRLMQTVGTTSNTLLNTSVHPSLSLHGTLASKSVEAYGKAIEEVLVKHGKGIIEEQFILNRLAEAAIDTYCMTVVLSRASQSIERNYSSAPHEALMAKVFCSEAYERIKLNLGRTKGTINLQNYKDMSEIAKSLCAENGKPHVLVICNSVREWSNRICRGRDWGPHLSKLKLPDEQSRLEAEYPFILKDINKMLCPRDDVEESAEKDQETADEPRLISLCDLAWEDILFVHVLPTLSWADLFRLRRVSTSCMKLVESYFNQMKCMNFSNVRSQFTELAFHAATAKCQNIRHLLVPEAKWIRDAELTRVFRSNKSLIYVDLSGCSSLNGSCLLSLAVNCKHLRTIFLQDCTWVWRGAVETLIAHLKKLQEVDFSSCASLCSTQITQFTQAFPRLTRLQLRHMLSIDDSTIVTIARHCRYLKQLDIRACMAVTDHGIRAIAEYCTQLESLKVANCHLVTEYSLSILRSRNTVTIDRPVSPYMFHIPIVQNPRVQV</sequence>
<dbReference type="CDD" id="cd01161">
    <property type="entry name" value="VLCAD"/>
    <property type="match status" value="1"/>
</dbReference>
<dbReference type="Proteomes" id="UP000708208">
    <property type="component" value="Unassembled WGS sequence"/>
</dbReference>
<evidence type="ECO:0000313" key="31">
    <source>
        <dbReference type="EMBL" id="CAG7815004.1"/>
    </source>
</evidence>
<organism evidence="31 32">
    <name type="scientific">Allacma fusca</name>
    <dbReference type="NCBI Taxonomy" id="39272"/>
    <lineage>
        <taxon>Eukaryota</taxon>
        <taxon>Metazoa</taxon>
        <taxon>Ecdysozoa</taxon>
        <taxon>Arthropoda</taxon>
        <taxon>Hexapoda</taxon>
        <taxon>Collembola</taxon>
        <taxon>Symphypleona</taxon>
        <taxon>Sminthuridae</taxon>
        <taxon>Allacma</taxon>
    </lineage>
</organism>
<evidence type="ECO:0000256" key="2">
    <source>
        <dbReference type="ARBA" id="ARBA00004637"/>
    </source>
</evidence>
<keyword evidence="11" id="KW-0809">Transit peptide</keyword>
<comment type="pathway">
    <text evidence="3">Lipid metabolism; mitochondrial fatty acid beta-oxidation.</text>
</comment>
<evidence type="ECO:0000256" key="24">
    <source>
        <dbReference type="ARBA" id="ARBA00049140"/>
    </source>
</evidence>
<evidence type="ECO:0000259" key="28">
    <source>
        <dbReference type="Pfam" id="PF02771"/>
    </source>
</evidence>
<evidence type="ECO:0000256" key="25">
    <source>
        <dbReference type="ARBA" id="ARBA00049224"/>
    </source>
</evidence>
<dbReference type="PROSITE" id="PS00073">
    <property type="entry name" value="ACYL_COA_DH_2"/>
    <property type="match status" value="1"/>
</dbReference>
<keyword evidence="32" id="KW-1185">Reference proteome</keyword>
<dbReference type="Pfam" id="PF00441">
    <property type="entry name" value="Acyl-CoA_dh_1"/>
    <property type="match status" value="1"/>
</dbReference>
<keyword evidence="10" id="KW-0276">Fatty acid metabolism</keyword>
<comment type="similarity">
    <text evidence="4">Belongs to the acyl-CoA dehydrogenase family.</text>
</comment>
<evidence type="ECO:0000256" key="8">
    <source>
        <dbReference type="ARBA" id="ARBA00022799"/>
    </source>
</evidence>
<evidence type="ECO:0000256" key="14">
    <source>
        <dbReference type="ARBA" id="ARBA00023098"/>
    </source>
</evidence>
<dbReference type="InterPro" id="IPR049448">
    <property type="entry name" value="ACAD9/ACADV-like_C"/>
</dbReference>
<keyword evidence="8" id="KW-0702">S-nitrosylation</keyword>
<evidence type="ECO:0000259" key="26">
    <source>
        <dbReference type="Pfam" id="PF00441"/>
    </source>
</evidence>
<dbReference type="InterPro" id="IPR006091">
    <property type="entry name" value="Acyl-CoA_Oxase/DH_mid-dom"/>
</dbReference>
<comment type="catalytic activity">
    <reaction evidence="22">
        <text>tetradecanoyl-CoA + oxidized [electron-transfer flavoprotein] + H(+) = (2E)-tetradecenoyl-CoA + reduced [electron-transfer flavoprotein]</text>
        <dbReference type="Rhea" id="RHEA:47316"/>
        <dbReference type="Rhea" id="RHEA-COMP:10685"/>
        <dbReference type="Rhea" id="RHEA-COMP:10686"/>
        <dbReference type="ChEBI" id="CHEBI:15378"/>
        <dbReference type="ChEBI" id="CHEBI:57385"/>
        <dbReference type="ChEBI" id="CHEBI:57692"/>
        <dbReference type="ChEBI" id="CHEBI:58307"/>
        <dbReference type="ChEBI" id="CHEBI:61405"/>
    </reaction>
    <physiologicalReaction direction="left-to-right" evidence="22">
        <dbReference type="Rhea" id="RHEA:47317"/>
    </physiologicalReaction>
</comment>
<dbReference type="PROSITE" id="PS00072">
    <property type="entry name" value="ACYL_COA_DH_1"/>
    <property type="match status" value="1"/>
</dbReference>
<evidence type="ECO:0000256" key="18">
    <source>
        <dbReference type="ARBA" id="ARBA00040902"/>
    </source>
</evidence>
<evidence type="ECO:0000256" key="22">
    <source>
        <dbReference type="ARBA" id="ARBA00049038"/>
    </source>
</evidence>
<proteinExistence type="inferred from homology"/>
<feature type="domain" description="F-box/LRR-repeat protein 15-like leucin rich repeat" evidence="30">
    <location>
        <begin position="754"/>
        <end position="952"/>
    </location>
</feature>
<dbReference type="CDD" id="cd22126">
    <property type="entry name" value="F-box_FBXL15"/>
    <property type="match status" value="1"/>
</dbReference>
<dbReference type="Pfam" id="PF25372">
    <property type="entry name" value="DUF7885"/>
    <property type="match status" value="1"/>
</dbReference>
<dbReference type="EC" id="1.3.8.9" evidence="17"/>
<feature type="domain" description="Acyl-CoA dehydrogenase/oxidase N-terminal" evidence="28">
    <location>
        <begin position="76"/>
        <end position="185"/>
    </location>
</feature>
<evidence type="ECO:0000259" key="29">
    <source>
        <dbReference type="Pfam" id="PF21343"/>
    </source>
</evidence>
<evidence type="ECO:0000256" key="12">
    <source>
        <dbReference type="ARBA" id="ARBA00022990"/>
    </source>
</evidence>
<keyword evidence="9" id="KW-0274">FAD</keyword>
<evidence type="ECO:0000256" key="6">
    <source>
        <dbReference type="ARBA" id="ARBA00022630"/>
    </source>
</evidence>
<dbReference type="OrthoDB" id="2588832at2759"/>
<dbReference type="EMBL" id="CAJVCH010333283">
    <property type="protein sequence ID" value="CAG7815004.1"/>
    <property type="molecule type" value="Genomic_DNA"/>
</dbReference>
<dbReference type="SMART" id="SM00367">
    <property type="entry name" value="LRR_CC"/>
    <property type="match status" value="4"/>
</dbReference>
<dbReference type="PANTHER" id="PTHR43884:SF11">
    <property type="entry name" value="VERY LONG-CHAIN SPECIFIC ACYL-COA DEHYDROGENASE, MITOCHONDRIAL"/>
    <property type="match status" value="1"/>
</dbReference>
<dbReference type="PANTHER" id="PTHR43884">
    <property type="entry name" value="ACYL-COA DEHYDROGENASE"/>
    <property type="match status" value="1"/>
</dbReference>
<feature type="domain" description="ACAD9/ACADV-like C-terminal" evidence="29">
    <location>
        <begin position="503"/>
        <end position="621"/>
    </location>
</feature>
<keyword evidence="16" id="KW-0472">Membrane</keyword>
<evidence type="ECO:0000256" key="3">
    <source>
        <dbReference type="ARBA" id="ARBA00005198"/>
    </source>
</evidence>
<dbReference type="Pfam" id="PF21343">
    <property type="entry name" value="ACAD9-ACADV_C"/>
    <property type="match status" value="1"/>
</dbReference>
<dbReference type="GO" id="GO:0006631">
    <property type="term" value="P:fatty acid metabolic process"/>
    <property type="evidence" value="ECO:0007669"/>
    <property type="project" value="UniProtKB-KW"/>
</dbReference>
<comment type="catalytic activity">
    <reaction evidence="23">
        <text>a very-long-chain 2,3-saturated fatty acyl-CoA + oxidized [electron-transfer flavoprotein] + H(+) = a very-long-chain (2E)-enoyl-CoA + reduced [electron-transfer flavoprotein]</text>
        <dbReference type="Rhea" id="RHEA:19181"/>
        <dbReference type="Rhea" id="RHEA-COMP:10685"/>
        <dbReference type="Rhea" id="RHEA-COMP:10686"/>
        <dbReference type="ChEBI" id="CHEBI:15378"/>
        <dbReference type="ChEBI" id="CHEBI:57692"/>
        <dbReference type="ChEBI" id="CHEBI:58307"/>
        <dbReference type="ChEBI" id="CHEBI:83724"/>
        <dbReference type="ChEBI" id="CHEBI:83728"/>
        <dbReference type="EC" id="1.3.8.9"/>
    </reaction>
    <physiologicalReaction direction="left-to-right" evidence="23">
        <dbReference type="Rhea" id="RHEA:19182"/>
    </physiologicalReaction>
</comment>
<name>A0A8J2KL28_9HEXA</name>
<dbReference type="GO" id="GO:0050660">
    <property type="term" value="F:flavin adenine dinucleotide binding"/>
    <property type="evidence" value="ECO:0007669"/>
    <property type="project" value="InterPro"/>
</dbReference>
<accession>A0A8J2KL28</accession>
<keyword evidence="7" id="KW-0999">Mitochondrion inner membrane</keyword>
<evidence type="ECO:0000259" key="27">
    <source>
        <dbReference type="Pfam" id="PF02770"/>
    </source>
</evidence>
<feature type="domain" description="Acyl-CoA dehydrogenase/oxidase C-terminal" evidence="26">
    <location>
        <begin position="303"/>
        <end position="448"/>
    </location>
</feature>
<comment type="catalytic activity">
    <reaction evidence="21">
        <text>oxidized [electron-transfer flavoprotein] + hexadecanoyl-CoA + H(+) = (2E)-hexadecenoyl-CoA + reduced [electron-transfer flavoprotein]</text>
        <dbReference type="Rhea" id="RHEA:43448"/>
        <dbReference type="Rhea" id="RHEA-COMP:10685"/>
        <dbReference type="Rhea" id="RHEA-COMP:10686"/>
        <dbReference type="ChEBI" id="CHEBI:15378"/>
        <dbReference type="ChEBI" id="CHEBI:57379"/>
        <dbReference type="ChEBI" id="CHEBI:57692"/>
        <dbReference type="ChEBI" id="CHEBI:58307"/>
        <dbReference type="ChEBI" id="CHEBI:61526"/>
    </reaction>
    <physiologicalReaction direction="left-to-right" evidence="21">
        <dbReference type="Rhea" id="RHEA:43449"/>
    </physiologicalReaction>
</comment>
<evidence type="ECO:0000256" key="21">
    <source>
        <dbReference type="ARBA" id="ARBA00047916"/>
    </source>
</evidence>
<protein>
    <recommendedName>
        <fullName evidence="18">Very long-chain specific acyl-CoA dehydrogenase, mitochondrial</fullName>
        <ecNumber evidence="17">1.3.8.9</ecNumber>
    </recommendedName>
</protein>
<evidence type="ECO:0000256" key="13">
    <source>
        <dbReference type="ARBA" id="ARBA00023002"/>
    </source>
</evidence>
<evidence type="ECO:0000256" key="15">
    <source>
        <dbReference type="ARBA" id="ARBA00023128"/>
    </source>
</evidence>
<dbReference type="GO" id="GO:0000062">
    <property type="term" value="F:fatty-acyl-CoA binding"/>
    <property type="evidence" value="ECO:0007669"/>
    <property type="project" value="TreeGrafter"/>
</dbReference>
<dbReference type="GO" id="GO:0005743">
    <property type="term" value="C:mitochondrial inner membrane"/>
    <property type="evidence" value="ECO:0007669"/>
    <property type="project" value="UniProtKB-SubCell"/>
</dbReference>
<reference evidence="31" key="1">
    <citation type="submission" date="2021-06" db="EMBL/GenBank/DDBJ databases">
        <authorList>
            <person name="Hodson N. C."/>
            <person name="Mongue J. A."/>
            <person name="Jaron S. K."/>
        </authorList>
    </citation>
    <scope>NUCLEOTIDE SEQUENCE</scope>
</reference>
<gene>
    <name evidence="31" type="ORF">AFUS01_LOCUS25710</name>
</gene>
<evidence type="ECO:0000256" key="20">
    <source>
        <dbReference type="ARBA" id="ARBA00046812"/>
    </source>
</evidence>
<evidence type="ECO:0000256" key="17">
    <source>
        <dbReference type="ARBA" id="ARBA00039034"/>
    </source>
</evidence>
<evidence type="ECO:0000256" key="7">
    <source>
        <dbReference type="ARBA" id="ARBA00022792"/>
    </source>
</evidence>
<dbReference type="InterPro" id="IPR006553">
    <property type="entry name" value="Leu-rich_rpt_Cys-con_subtyp"/>
</dbReference>